<dbReference type="eggNOG" id="KOG1938">
    <property type="taxonomic scope" value="Eukaryota"/>
</dbReference>
<evidence type="ECO:0000313" key="3">
    <source>
        <dbReference type="Proteomes" id="UP000001593"/>
    </source>
</evidence>
<reference evidence="2 3" key="1">
    <citation type="journal article" date="2007" name="Science">
        <title>Sea anemone genome reveals ancestral eumetazoan gene repertoire and genomic organization.</title>
        <authorList>
            <person name="Putnam N.H."/>
            <person name="Srivastava M."/>
            <person name="Hellsten U."/>
            <person name="Dirks B."/>
            <person name="Chapman J."/>
            <person name="Salamov A."/>
            <person name="Terry A."/>
            <person name="Shapiro H."/>
            <person name="Lindquist E."/>
            <person name="Kapitonov V.V."/>
            <person name="Jurka J."/>
            <person name="Genikhovich G."/>
            <person name="Grigoriev I.V."/>
            <person name="Lucas S.M."/>
            <person name="Steele R.E."/>
            <person name="Finnerty J.R."/>
            <person name="Technau U."/>
            <person name="Martindale M.Q."/>
            <person name="Rokhsar D.S."/>
        </authorList>
    </citation>
    <scope>NUCLEOTIDE SEQUENCE [LARGE SCALE GENOMIC DNA]</scope>
    <source>
        <strain evidence="3">CH2 X CH6</strain>
    </source>
</reference>
<feature type="non-terminal residue" evidence="2">
    <location>
        <position position="965"/>
    </location>
</feature>
<protein>
    <recommendedName>
        <fullName evidence="1">TPPC8 first Ig-like domain-containing protein</fullName>
    </recommendedName>
</protein>
<dbReference type="PANTHER" id="PTHR12975">
    <property type="entry name" value="TRANSPORT PROTEIN TRAPP"/>
    <property type="match status" value="1"/>
</dbReference>
<dbReference type="InterPro" id="IPR024420">
    <property type="entry name" value="TRAPP_III_complex_Trs85"/>
</dbReference>
<dbReference type="AlphaFoldDB" id="A7RRE9"/>
<keyword evidence="3" id="KW-1185">Reference proteome</keyword>
<dbReference type="PANTHER" id="PTHR12975:SF6">
    <property type="entry name" value="TRAFFICKING PROTEIN PARTICLE COMPLEX SUBUNIT 8"/>
    <property type="match status" value="1"/>
</dbReference>
<gene>
    <name evidence="2" type="ORF">NEMVEDRAFT_v1g90859</name>
</gene>
<dbReference type="GO" id="GO:1990072">
    <property type="term" value="C:TRAPPIII protein complex"/>
    <property type="evidence" value="ECO:0000318"/>
    <property type="project" value="GO_Central"/>
</dbReference>
<name>A7RRE9_NEMVE</name>
<dbReference type="Proteomes" id="UP000001593">
    <property type="component" value="Unassembled WGS sequence"/>
</dbReference>
<evidence type="ECO:0000259" key="1">
    <source>
        <dbReference type="Pfam" id="PF24545"/>
    </source>
</evidence>
<dbReference type="InterPro" id="IPR058541">
    <property type="entry name" value="Ig_TPPC8_1st"/>
</dbReference>
<accession>A7RRE9</accession>
<dbReference type="EMBL" id="DS469531">
    <property type="protein sequence ID" value="EDO45936.1"/>
    <property type="molecule type" value="Genomic_DNA"/>
</dbReference>
<dbReference type="HOGENOM" id="CLU_004823_1_0_1"/>
<dbReference type="InParanoid" id="A7RRE9"/>
<feature type="domain" description="TPPC8 first Ig-like" evidence="1">
    <location>
        <begin position="702"/>
        <end position="933"/>
    </location>
</feature>
<proteinExistence type="predicted"/>
<dbReference type="Pfam" id="PF12739">
    <property type="entry name" value="TRAPPC-Trs85"/>
    <property type="match status" value="1"/>
</dbReference>
<dbReference type="PhylomeDB" id="A7RRE9"/>
<dbReference type="STRING" id="45351.A7RRE9"/>
<dbReference type="OMA" id="HEINMLF"/>
<evidence type="ECO:0000313" key="2">
    <source>
        <dbReference type="EMBL" id="EDO45936.1"/>
    </source>
</evidence>
<dbReference type="Pfam" id="PF24545">
    <property type="entry name" value="Ig_TPPC8_1st"/>
    <property type="match status" value="1"/>
</dbReference>
<sequence>MALCSQSAMEFIQGVFCPTVAVTCSEDAERLCMKNKLSFAEMARPFCQLTTEAHIKDPSGATHTVKNWKLRLLEMSAPHPPQHVINKLLNEVVLRTQPLKSDSTCYTPEFQAKGFPCCYSQIGRLILFFCPASTPWFEAYRDCFIQLLKTSDHEFIRHFLACVFVVSSHHPDPMNAFATMTSKQLDQQQSSHNSHVKWFGTGVFKYYVLIHDVCEGVESKADAVYQSMKSVYGLQACHMLHINSINPSMPNPVPNLPDPWSQFIIPASTDTLDPENCAVIENFDPETVTDGIEDQQDRPRSGSILIGPLSFEDAEPEQDVLTNSFTSGIRTQSSQRTHGLYLSLSDQDRIKIFIHELAFRGLLPFIERLMRVLNDQIMARKGLHRSIFSATKKWFGGGKPAGLASGLVPGIVYTNDAPELSLRKLGDLAFLVQNYDLAYTCYHAAKRDFNSEHVWFYFAGALEMAAISVFMGGLQRPYPSHYMETAISTYLTACRQHMFAIRATLLSTEALKAKNIPLDAALQFMRMTGEESDLLCALMLEQSAHCFLHSSPAMIRKYALNMILAGHRYSKSAQRKHALRCYQQALSVYNGKSWMLAEDHINFTLGRQSFNLRQLDDAQQSFRHLLVYESQQSPQQQAAYLREFLFVFKVYKDKAKEDVLPNLPLPMLDSNATSTIRSYTSPSDGKDTEGRGEVLGLTSFEERFDSSLASRWKDLEEEVYESVNVTPIPPFFRTHVSRLCSRTNNSAKPPCVVKECVAVEVVFMNPLKIPLNLTNLKLLWTFTPSSGSDQVSNEVRIQLTGFSRFTSHEELVQTEVVGAFAISGGETKKARLTLRPQATGQLSITGLRYSLSSVAIGAPVDEDLGPGSEPNPAVSAVSMLGRLDLRVRGSRLNQTKIEKTSILYGEDNRLNLQVVPAMPRLQVRFQKFPQRLLCGELVRTTAEFTNLGECSMSRLHLATTTPEYI</sequence>
<organism evidence="2 3">
    <name type="scientific">Nematostella vectensis</name>
    <name type="common">Starlet sea anemone</name>
    <dbReference type="NCBI Taxonomy" id="45351"/>
    <lineage>
        <taxon>Eukaryota</taxon>
        <taxon>Metazoa</taxon>
        <taxon>Cnidaria</taxon>
        <taxon>Anthozoa</taxon>
        <taxon>Hexacorallia</taxon>
        <taxon>Actiniaria</taxon>
        <taxon>Edwardsiidae</taxon>
        <taxon>Nematostella</taxon>
    </lineage>
</organism>